<protein>
    <submittedName>
        <fullName evidence="2">Uncharacterized protein</fullName>
    </submittedName>
</protein>
<evidence type="ECO:0000256" key="1">
    <source>
        <dbReference type="SAM" id="MobiDB-lite"/>
    </source>
</evidence>
<feature type="compositionally biased region" description="Acidic residues" evidence="1">
    <location>
        <begin position="123"/>
        <end position="132"/>
    </location>
</feature>
<name>A0A6A5UFB1_9PLEO</name>
<accession>A0A6A5UFB1</accession>
<dbReference type="EMBL" id="ML976977">
    <property type="protein sequence ID" value="KAF1963414.1"/>
    <property type="molecule type" value="Genomic_DNA"/>
</dbReference>
<dbReference type="Proteomes" id="UP000800035">
    <property type="component" value="Unassembled WGS sequence"/>
</dbReference>
<keyword evidence="3" id="KW-1185">Reference proteome</keyword>
<feature type="region of interest" description="Disordered" evidence="1">
    <location>
        <begin position="1"/>
        <end position="38"/>
    </location>
</feature>
<dbReference type="AlphaFoldDB" id="A0A6A5UFB1"/>
<feature type="region of interest" description="Disordered" evidence="1">
    <location>
        <begin position="107"/>
        <end position="132"/>
    </location>
</feature>
<feature type="compositionally biased region" description="Basic and acidic residues" evidence="1">
    <location>
        <begin position="1"/>
        <end position="11"/>
    </location>
</feature>
<reference evidence="2" key="1">
    <citation type="journal article" date="2020" name="Stud. Mycol.">
        <title>101 Dothideomycetes genomes: a test case for predicting lifestyles and emergence of pathogens.</title>
        <authorList>
            <person name="Haridas S."/>
            <person name="Albert R."/>
            <person name="Binder M."/>
            <person name="Bloem J."/>
            <person name="Labutti K."/>
            <person name="Salamov A."/>
            <person name="Andreopoulos B."/>
            <person name="Baker S."/>
            <person name="Barry K."/>
            <person name="Bills G."/>
            <person name="Bluhm B."/>
            <person name="Cannon C."/>
            <person name="Castanera R."/>
            <person name="Culley D."/>
            <person name="Daum C."/>
            <person name="Ezra D."/>
            <person name="Gonzalez J."/>
            <person name="Henrissat B."/>
            <person name="Kuo A."/>
            <person name="Liang C."/>
            <person name="Lipzen A."/>
            <person name="Lutzoni F."/>
            <person name="Magnuson J."/>
            <person name="Mondo S."/>
            <person name="Nolan M."/>
            <person name="Ohm R."/>
            <person name="Pangilinan J."/>
            <person name="Park H.-J."/>
            <person name="Ramirez L."/>
            <person name="Alfaro M."/>
            <person name="Sun H."/>
            <person name="Tritt A."/>
            <person name="Yoshinaga Y."/>
            <person name="Zwiers L.-H."/>
            <person name="Turgeon B."/>
            <person name="Goodwin S."/>
            <person name="Spatafora J."/>
            <person name="Crous P."/>
            <person name="Grigoriev I."/>
        </authorList>
    </citation>
    <scope>NUCLEOTIDE SEQUENCE</scope>
    <source>
        <strain evidence="2">CBS 675.92</strain>
    </source>
</reference>
<evidence type="ECO:0000313" key="3">
    <source>
        <dbReference type="Proteomes" id="UP000800035"/>
    </source>
</evidence>
<gene>
    <name evidence="2" type="ORF">CC80DRAFT_587837</name>
</gene>
<proteinExistence type="predicted"/>
<organism evidence="2 3">
    <name type="scientific">Byssothecium circinans</name>
    <dbReference type="NCBI Taxonomy" id="147558"/>
    <lineage>
        <taxon>Eukaryota</taxon>
        <taxon>Fungi</taxon>
        <taxon>Dikarya</taxon>
        <taxon>Ascomycota</taxon>
        <taxon>Pezizomycotina</taxon>
        <taxon>Dothideomycetes</taxon>
        <taxon>Pleosporomycetidae</taxon>
        <taxon>Pleosporales</taxon>
        <taxon>Massarineae</taxon>
        <taxon>Massarinaceae</taxon>
        <taxon>Byssothecium</taxon>
    </lineage>
</organism>
<dbReference type="OrthoDB" id="3797550at2759"/>
<evidence type="ECO:0000313" key="2">
    <source>
        <dbReference type="EMBL" id="KAF1963414.1"/>
    </source>
</evidence>
<sequence>MNDRNQRKNEAETASSPEAAQHTQEENAGSYEGVMPHGTTSALQDVAKGVKDVVAVAATEAIAWANAKVDKLSEKKEDGTGPYSSPATCVPSDFDCIASGVLPAMPAENAARKDSKQEGSGNTDDDGPTEKK</sequence>
<feature type="compositionally biased region" description="Polar residues" evidence="1">
    <location>
        <begin position="12"/>
        <end position="22"/>
    </location>
</feature>